<proteinExistence type="predicted"/>
<dbReference type="Proteomes" id="UP000265515">
    <property type="component" value="Unassembled WGS sequence"/>
</dbReference>
<dbReference type="AlphaFoldDB" id="A0A388JKP9"/>
<name>A0A388JKP9_CHABU</name>
<dbReference type="Gramene" id="GBG45318">
    <property type="protein sequence ID" value="GBG45318"/>
    <property type="gene ID" value="CBR_g85737"/>
</dbReference>
<keyword evidence="2" id="KW-1185">Reference proteome</keyword>
<dbReference type="EMBL" id="BFEA01006991">
    <property type="protein sequence ID" value="GBG45318.1"/>
    <property type="molecule type" value="Genomic_DNA"/>
</dbReference>
<evidence type="ECO:0000313" key="2">
    <source>
        <dbReference type="Proteomes" id="UP000265515"/>
    </source>
</evidence>
<gene>
    <name evidence="1" type="ORF">CBR_g85737</name>
</gene>
<accession>A0A388JKP9</accession>
<organism evidence="1 2">
    <name type="scientific">Chara braunii</name>
    <name type="common">Braun's stonewort</name>
    <dbReference type="NCBI Taxonomy" id="69332"/>
    <lineage>
        <taxon>Eukaryota</taxon>
        <taxon>Viridiplantae</taxon>
        <taxon>Streptophyta</taxon>
        <taxon>Charophyceae</taxon>
        <taxon>Charales</taxon>
        <taxon>Characeae</taxon>
        <taxon>Chara</taxon>
    </lineage>
</organism>
<feature type="non-terminal residue" evidence="1">
    <location>
        <position position="72"/>
    </location>
</feature>
<protein>
    <submittedName>
        <fullName evidence="1">Uncharacterized protein</fullName>
    </submittedName>
</protein>
<evidence type="ECO:0000313" key="1">
    <source>
        <dbReference type="EMBL" id="GBG45318.1"/>
    </source>
</evidence>
<sequence>MEADREVLVTLCKSFLKGSMADIDDDDGESDDIAASDVAKGTQNAHQTGTMSVSANDSALFEKNAAASVVQE</sequence>
<comment type="caution">
    <text evidence="1">The sequence shown here is derived from an EMBL/GenBank/DDBJ whole genome shotgun (WGS) entry which is preliminary data.</text>
</comment>
<reference evidence="1 2" key="1">
    <citation type="journal article" date="2018" name="Cell">
        <title>The Chara Genome: Secondary Complexity and Implications for Plant Terrestrialization.</title>
        <authorList>
            <person name="Nishiyama T."/>
            <person name="Sakayama H."/>
            <person name="Vries J.D."/>
            <person name="Buschmann H."/>
            <person name="Saint-Marcoux D."/>
            <person name="Ullrich K.K."/>
            <person name="Haas F.B."/>
            <person name="Vanderstraeten L."/>
            <person name="Becker D."/>
            <person name="Lang D."/>
            <person name="Vosolsobe S."/>
            <person name="Rombauts S."/>
            <person name="Wilhelmsson P.K.I."/>
            <person name="Janitza P."/>
            <person name="Kern R."/>
            <person name="Heyl A."/>
            <person name="Rumpler F."/>
            <person name="Villalobos L.I.A.C."/>
            <person name="Clay J.M."/>
            <person name="Skokan R."/>
            <person name="Toyoda A."/>
            <person name="Suzuki Y."/>
            <person name="Kagoshima H."/>
            <person name="Schijlen E."/>
            <person name="Tajeshwar N."/>
            <person name="Catarino B."/>
            <person name="Hetherington A.J."/>
            <person name="Saltykova A."/>
            <person name="Bonnot C."/>
            <person name="Breuninger H."/>
            <person name="Symeonidi A."/>
            <person name="Radhakrishnan G.V."/>
            <person name="Van Nieuwerburgh F."/>
            <person name="Deforce D."/>
            <person name="Chang C."/>
            <person name="Karol K.G."/>
            <person name="Hedrich R."/>
            <person name="Ulvskov P."/>
            <person name="Glockner G."/>
            <person name="Delwiche C.F."/>
            <person name="Petrasek J."/>
            <person name="Van de Peer Y."/>
            <person name="Friml J."/>
            <person name="Beilby M."/>
            <person name="Dolan L."/>
            <person name="Kohara Y."/>
            <person name="Sugano S."/>
            <person name="Fujiyama A."/>
            <person name="Delaux P.-M."/>
            <person name="Quint M."/>
            <person name="TheiBen G."/>
            <person name="Hagemann M."/>
            <person name="Harholt J."/>
            <person name="Dunand C."/>
            <person name="Zachgo S."/>
            <person name="Langdale J."/>
            <person name="Maumus F."/>
            <person name="Straeten D.V.D."/>
            <person name="Gould S.B."/>
            <person name="Rensing S.A."/>
        </authorList>
    </citation>
    <scope>NUCLEOTIDE SEQUENCE [LARGE SCALE GENOMIC DNA]</scope>
    <source>
        <strain evidence="1 2">S276</strain>
    </source>
</reference>